<dbReference type="PANTHER" id="PTHR33546">
    <property type="entry name" value="LARGE, MULTIFUNCTIONAL SECRETED PROTEIN-RELATED"/>
    <property type="match status" value="1"/>
</dbReference>
<dbReference type="SUPFAM" id="SSF50952">
    <property type="entry name" value="Soluble quinoprotein glucose dehydrogenase"/>
    <property type="match status" value="1"/>
</dbReference>
<dbReference type="PROSITE" id="PS51820">
    <property type="entry name" value="PA14"/>
    <property type="match status" value="1"/>
</dbReference>
<dbReference type="InterPro" id="IPR005084">
    <property type="entry name" value="CBM6"/>
</dbReference>
<keyword evidence="5" id="KW-1185">Reference proteome</keyword>
<dbReference type="SUPFAM" id="SSF49785">
    <property type="entry name" value="Galactose-binding domain-like"/>
    <property type="match status" value="1"/>
</dbReference>
<reference evidence="4 5" key="1">
    <citation type="submission" date="2022-10" db="EMBL/GenBank/DDBJ databases">
        <title>Luteolibacter arcticus strain CCTCC AB 2014275, whole genome shotgun sequencing project.</title>
        <authorList>
            <person name="Zhao G."/>
            <person name="Shen L."/>
        </authorList>
    </citation>
    <scope>NUCLEOTIDE SEQUENCE [LARGE SCALE GENOMIC DNA]</scope>
    <source>
        <strain evidence="4 5">CCTCC AB 2014275</strain>
    </source>
</reference>
<organism evidence="4 5">
    <name type="scientific">Luteolibacter arcticus</name>
    <dbReference type="NCBI Taxonomy" id="1581411"/>
    <lineage>
        <taxon>Bacteria</taxon>
        <taxon>Pseudomonadati</taxon>
        <taxon>Verrucomicrobiota</taxon>
        <taxon>Verrucomicrobiia</taxon>
        <taxon>Verrucomicrobiales</taxon>
        <taxon>Verrucomicrobiaceae</taxon>
        <taxon>Luteolibacter</taxon>
    </lineage>
</organism>
<dbReference type="SMART" id="SM00758">
    <property type="entry name" value="PA14"/>
    <property type="match status" value="1"/>
</dbReference>
<dbReference type="InterPro" id="IPR011658">
    <property type="entry name" value="PA14_dom"/>
</dbReference>
<dbReference type="PROSITE" id="PS51175">
    <property type="entry name" value="CBM6"/>
    <property type="match status" value="1"/>
</dbReference>
<dbReference type="Pfam" id="PF07691">
    <property type="entry name" value="PA14"/>
    <property type="match status" value="1"/>
</dbReference>
<dbReference type="InterPro" id="IPR011042">
    <property type="entry name" value="6-blade_b-propeller_TolB-like"/>
</dbReference>
<name>A0ABT3GPD8_9BACT</name>
<evidence type="ECO:0000256" key="1">
    <source>
        <dbReference type="SAM" id="SignalP"/>
    </source>
</evidence>
<sequence>MDSLIRFGAVLAFCFAGAMAQTPAMKPGVTVWLYETGEEMRELPVLVDGQTPTVSADFDTIDFTGPWASTYGTPLAEHYTGHAWGRMTIATGGTYEFRLTSDDGAKWFLGDDAALVIDNDRPGSNSATATLNLLPGSFRYYVDFYQNTGSSRLLFEWKPPGAASFETVPVGALQTEDGQTHVTSPGLKNYYYQDGEGGTAGGPGDGRPLVGVHPSFDLVNFRPAGFRPAVGGLDFLPDGRLAVSTWDSVGAVYLLDHLDNPAAVTVHRFAEGLGEPLGLRVIDGVIHVTQKQEVTKLIDLDGDDVADEYQAVAHGWPASFNYHEFTFNLVRKDGFLWVTTSVPLRNGSTAYLPGSQPAFPVPDGPGSLLKIDPVARTWQAVASALRTPNGMGLGLDGELFAGDNQGDWLPSSRINHLKPGNYYGHRESPDDTRPYTRPALWLPHGEISNSPAEPTLIPTGTFAGQMLFAELTHGGVNRVFMEKVRGEYQGAVFQFTQGLESGMNRLVWGPDGSLYIGGLGAGGNGNWKSTTSGLQRLRPNGKQTFEMKSVRARADGFLVEFTQPVPYSVAAKPSNYVLQQYRYVPESTYGGPKRDVETLTATRVDVSQDRRKVFVKIPGLKEDRVLALRLKDFMNDAHVAPWATEAWYTLNLLPVAVGPDFVPMVAPEEPDSPVPPADAAIYEAETAVRVGPISNTEHAGYTGTGFADYGSTIGETVTWTIPAEQAGPHWISFRYANGTTTNRPLSLTVNGELVHAGIPFGGSGGWPTWIYTDGLSVNLVEGMNTIRLTTTLATGPNVDHLYVCGPPVTPPPGATVLFDGTAASLANHWKRDANGGAPSWMVSAGAMAVALNPSPNDISTITGFRDFQLHLEWLSPPGGAGQEAGNSGVKLQRSYELQVLNTPITQAPQTDSAGAIYLQKPVDVNASLGAGRWQSYDIDFTAARWDGVVKTAHARVTVRWNGMLVHDNVAITGPTGASLAESPGLHPILLQAHTSGASGPVRFRNVWVVPKVSPQEQWESWIDENGLEGADRDPDRDPDHDGMKNLWEYATGGHPNSSDLFTVSGEPRTPQMAVKDEADDRYLEFSFVRRADSIERGVDFLIEISSTLAANSWASRAWSLAGPPEAIGDGSLEKITLRVDESVAGSTQMFARLRAVLRD</sequence>
<keyword evidence="1" id="KW-0732">Signal</keyword>
<proteinExistence type="predicted"/>
<dbReference type="EMBL" id="JAPDDT010000014">
    <property type="protein sequence ID" value="MCW1925372.1"/>
    <property type="molecule type" value="Genomic_DNA"/>
</dbReference>
<dbReference type="Proteomes" id="UP001320876">
    <property type="component" value="Unassembled WGS sequence"/>
</dbReference>
<feature type="domain" description="CBM6" evidence="2">
    <location>
        <begin position="680"/>
        <end position="804"/>
    </location>
</feature>
<dbReference type="CDD" id="cd04082">
    <property type="entry name" value="CBM35_pectate_lyase-like"/>
    <property type="match status" value="1"/>
</dbReference>
<evidence type="ECO:0000259" key="2">
    <source>
        <dbReference type="PROSITE" id="PS51175"/>
    </source>
</evidence>
<dbReference type="Gene3D" id="2.120.10.30">
    <property type="entry name" value="TolB, C-terminal domain"/>
    <property type="match status" value="1"/>
</dbReference>
<dbReference type="PANTHER" id="PTHR33546:SF1">
    <property type="entry name" value="LARGE, MULTIFUNCTIONAL SECRETED PROTEIN"/>
    <property type="match status" value="1"/>
</dbReference>
<evidence type="ECO:0000259" key="3">
    <source>
        <dbReference type="PROSITE" id="PS51820"/>
    </source>
</evidence>
<feature type="domain" description="PA14" evidence="3">
    <location>
        <begin position="24"/>
        <end position="172"/>
    </location>
</feature>
<dbReference type="RefSeq" id="WP_264489480.1">
    <property type="nucleotide sequence ID" value="NZ_JAPDDT010000014.1"/>
</dbReference>
<dbReference type="InterPro" id="IPR008979">
    <property type="entry name" value="Galactose-bd-like_sf"/>
</dbReference>
<evidence type="ECO:0000313" key="5">
    <source>
        <dbReference type="Proteomes" id="UP001320876"/>
    </source>
</evidence>
<comment type="caution">
    <text evidence="4">The sequence shown here is derived from an EMBL/GenBank/DDBJ whole genome shotgun (WGS) entry which is preliminary data.</text>
</comment>
<dbReference type="Gene3D" id="2.60.120.560">
    <property type="entry name" value="Exo-inulinase, domain 1"/>
    <property type="match status" value="1"/>
</dbReference>
<dbReference type="Gene3D" id="2.60.120.260">
    <property type="entry name" value="Galactose-binding domain-like"/>
    <property type="match status" value="1"/>
</dbReference>
<dbReference type="Pfam" id="PF06439">
    <property type="entry name" value="3keto-disac_hyd"/>
    <property type="match status" value="1"/>
</dbReference>
<dbReference type="InterPro" id="IPR010496">
    <property type="entry name" value="AL/BT2_dom"/>
</dbReference>
<feature type="chain" id="PRO_5046781844" evidence="1">
    <location>
        <begin position="21"/>
        <end position="1159"/>
    </location>
</feature>
<gene>
    <name evidence="4" type="ORF">OKA05_22620</name>
</gene>
<protein>
    <submittedName>
        <fullName evidence="4">DUF1080 domain-containing protein</fullName>
    </submittedName>
</protein>
<dbReference type="InterPro" id="IPR037524">
    <property type="entry name" value="PA14/GLEYA"/>
</dbReference>
<feature type="signal peptide" evidence="1">
    <location>
        <begin position="1"/>
        <end position="20"/>
    </location>
</feature>
<accession>A0ABT3GPD8</accession>
<evidence type="ECO:0000313" key="4">
    <source>
        <dbReference type="EMBL" id="MCW1925372.1"/>
    </source>
</evidence>
<dbReference type="InterPro" id="IPR011041">
    <property type="entry name" value="Quinoprot_gluc/sorb_DH_b-prop"/>
</dbReference>